<dbReference type="Proteomes" id="UP001161247">
    <property type="component" value="Chromosome 1"/>
</dbReference>
<dbReference type="GO" id="GO:0005886">
    <property type="term" value="C:plasma membrane"/>
    <property type="evidence" value="ECO:0007669"/>
    <property type="project" value="InterPro"/>
</dbReference>
<gene>
    <name evidence="2" type="ORF">OLC1_LOCUS3435</name>
</gene>
<dbReference type="EMBL" id="OX459118">
    <property type="protein sequence ID" value="CAI9091528.1"/>
    <property type="molecule type" value="Genomic_DNA"/>
</dbReference>
<accession>A0AAV1CAD6</accession>
<evidence type="ECO:0000256" key="1">
    <source>
        <dbReference type="SAM" id="MobiDB-lite"/>
    </source>
</evidence>
<name>A0AAV1CAD6_OLDCO</name>
<proteinExistence type="predicted"/>
<feature type="region of interest" description="Disordered" evidence="1">
    <location>
        <begin position="254"/>
        <end position="300"/>
    </location>
</feature>
<evidence type="ECO:0000313" key="3">
    <source>
        <dbReference type="Proteomes" id="UP001161247"/>
    </source>
</evidence>
<feature type="compositionally biased region" description="Low complexity" evidence="1">
    <location>
        <begin position="314"/>
        <end position="332"/>
    </location>
</feature>
<keyword evidence="3" id="KW-1185">Reference proteome</keyword>
<dbReference type="PANTHER" id="PTHR33312:SF5">
    <property type="entry name" value="MEMBRANE-ASSOCIATED KINASE REGULATOR 4-RELATED"/>
    <property type="match status" value="1"/>
</dbReference>
<dbReference type="AlphaFoldDB" id="A0AAV1CAD6"/>
<organism evidence="2 3">
    <name type="scientific">Oldenlandia corymbosa var. corymbosa</name>
    <dbReference type="NCBI Taxonomy" id="529605"/>
    <lineage>
        <taxon>Eukaryota</taxon>
        <taxon>Viridiplantae</taxon>
        <taxon>Streptophyta</taxon>
        <taxon>Embryophyta</taxon>
        <taxon>Tracheophyta</taxon>
        <taxon>Spermatophyta</taxon>
        <taxon>Magnoliopsida</taxon>
        <taxon>eudicotyledons</taxon>
        <taxon>Gunneridae</taxon>
        <taxon>Pentapetalae</taxon>
        <taxon>asterids</taxon>
        <taxon>lamiids</taxon>
        <taxon>Gentianales</taxon>
        <taxon>Rubiaceae</taxon>
        <taxon>Rubioideae</taxon>
        <taxon>Spermacoceae</taxon>
        <taxon>Hedyotis-Oldenlandia complex</taxon>
        <taxon>Oldenlandia</taxon>
    </lineage>
</organism>
<protein>
    <submittedName>
        <fullName evidence="2">OLC1v1026584C1</fullName>
    </submittedName>
</protein>
<feature type="region of interest" description="Disordered" evidence="1">
    <location>
        <begin position="314"/>
        <end position="335"/>
    </location>
</feature>
<feature type="compositionally biased region" description="Basic and acidic residues" evidence="1">
    <location>
        <begin position="277"/>
        <end position="291"/>
    </location>
</feature>
<reference evidence="2" key="1">
    <citation type="submission" date="2023-03" db="EMBL/GenBank/DDBJ databases">
        <authorList>
            <person name="Julca I."/>
        </authorList>
    </citation>
    <scope>NUCLEOTIDE SEQUENCE</scope>
</reference>
<evidence type="ECO:0000313" key="2">
    <source>
        <dbReference type="EMBL" id="CAI9091528.1"/>
    </source>
</evidence>
<sequence length="398" mass="44766">MEANRHSCDHAEEDYIYMEVDSHFPIFSHHHHYTTREFEFQMSSSSEKDAAPSPADELFYKGKLLPLHLPPRLQMVEKLLQNPSVFDHHYHHHHNMMKEEEEGSSTFFEESFSTPLFTTNNNTPNANNTPFESCNASPLESCQVSRELNPEEYSFEYSTEPSSSSSSSSCFVDENNKKSAWTKKLKLIKQSSSLGSKLKASKSYLKSFFNKTACSNESCAAAASKVNALDEHDQGSLLKSKDCGNKYVKVPRKIPFGQIDQKSNRHQQEITSNSRNRGFDKTESFDHETNGRGRHRRSFSGAFKIRMSTARASSSLSSSGSSSASSSNNSSGFREMPFFKRSNSVNSDAENPIQAAIAHCKRSQQLFSSRKTVSDLGFCSLNSSRVIYEDQRPGLCRG</sequence>
<dbReference type="InterPro" id="IPR039620">
    <property type="entry name" value="BKI1/MAKR1/3/4"/>
</dbReference>
<dbReference type="PANTHER" id="PTHR33312">
    <property type="entry name" value="MEMBRANE-ASSOCIATED KINASE REGULATOR 4-RELATED"/>
    <property type="match status" value="1"/>
</dbReference>
<dbReference type="GO" id="GO:0019210">
    <property type="term" value="F:kinase inhibitor activity"/>
    <property type="evidence" value="ECO:0007669"/>
    <property type="project" value="InterPro"/>
</dbReference>